<evidence type="ECO:0000313" key="2">
    <source>
        <dbReference type="Proteomes" id="UP000299102"/>
    </source>
</evidence>
<sequence length="149" mass="16626">MCPYSSATKVSGLCGILPILAIVSGCRDLVIQSRDFLHFQLISFKLALALKAEKTEWFWTSWLLTVKSVCFERLFLTTRESTNGFLAQVKLNYSLRASESTLGCRSVGPGRDHRVGDVISSTRPRWADVEGPRSKPLNLKETNYVSVAL</sequence>
<name>A0A4C1TGT7_EUMVA</name>
<reference evidence="1 2" key="1">
    <citation type="journal article" date="2019" name="Commun. Biol.">
        <title>The bagworm genome reveals a unique fibroin gene that provides high tensile strength.</title>
        <authorList>
            <person name="Kono N."/>
            <person name="Nakamura H."/>
            <person name="Ohtoshi R."/>
            <person name="Tomita M."/>
            <person name="Numata K."/>
            <person name="Arakawa K."/>
        </authorList>
    </citation>
    <scope>NUCLEOTIDE SEQUENCE [LARGE SCALE GENOMIC DNA]</scope>
</reference>
<dbReference type="EMBL" id="BGZK01000059">
    <property type="protein sequence ID" value="GBP13719.1"/>
    <property type="molecule type" value="Genomic_DNA"/>
</dbReference>
<proteinExistence type="predicted"/>
<comment type="caution">
    <text evidence="1">The sequence shown here is derived from an EMBL/GenBank/DDBJ whole genome shotgun (WGS) entry which is preliminary data.</text>
</comment>
<evidence type="ECO:0000313" key="1">
    <source>
        <dbReference type="EMBL" id="GBP13719.1"/>
    </source>
</evidence>
<gene>
    <name evidence="1" type="ORF">EVAR_7956_1</name>
</gene>
<keyword evidence="2" id="KW-1185">Reference proteome</keyword>
<organism evidence="1 2">
    <name type="scientific">Eumeta variegata</name>
    <name type="common">Bagworm moth</name>
    <name type="synonym">Eumeta japonica</name>
    <dbReference type="NCBI Taxonomy" id="151549"/>
    <lineage>
        <taxon>Eukaryota</taxon>
        <taxon>Metazoa</taxon>
        <taxon>Ecdysozoa</taxon>
        <taxon>Arthropoda</taxon>
        <taxon>Hexapoda</taxon>
        <taxon>Insecta</taxon>
        <taxon>Pterygota</taxon>
        <taxon>Neoptera</taxon>
        <taxon>Endopterygota</taxon>
        <taxon>Lepidoptera</taxon>
        <taxon>Glossata</taxon>
        <taxon>Ditrysia</taxon>
        <taxon>Tineoidea</taxon>
        <taxon>Psychidae</taxon>
        <taxon>Oiketicinae</taxon>
        <taxon>Eumeta</taxon>
    </lineage>
</organism>
<protein>
    <submittedName>
        <fullName evidence="1">Uncharacterized protein</fullName>
    </submittedName>
</protein>
<dbReference type="Proteomes" id="UP000299102">
    <property type="component" value="Unassembled WGS sequence"/>
</dbReference>
<dbReference type="AlphaFoldDB" id="A0A4C1TGT7"/>
<accession>A0A4C1TGT7</accession>